<reference evidence="2" key="1">
    <citation type="submission" date="2015-12" db="EMBL/GenBank/DDBJ databases">
        <title>Update maize B73 reference genome by single molecule sequencing technologies.</title>
        <authorList>
            <consortium name="Maize Genome Sequencing Project"/>
            <person name="Ware D."/>
        </authorList>
    </citation>
    <scope>NUCLEOTIDE SEQUENCE [LARGE SCALE GENOMIC DNA]</scope>
    <source>
        <strain evidence="2">cv. B73</strain>
    </source>
</reference>
<proteinExistence type="predicted"/>
<evidence type="ECO:0000313" key="2">
    <source>
        <dbReference type="Proteomes" id="UP000007305"/>
    </source>
</evidence>
<dbReference type="InParanoid" id="A0A804LHN7"/>
<dbReference type="EnsemblPlants" id="Zm00001eb011870_T001">
    <property type="protein sequence ID" value="Zm00001eb011870_P001"/>
    <property type="gene ID" value="Zm00001eb011870"/>
</dbReference>
<reference evidence="1" key="2">
    <citation type="submission" date="2019-07" db="EMBL/GenBank/DDBJ databases">
        <authorList>
            <person name="Seetharam A."/>
            <person name="Woodhouse M."/>
            <person name="Cannon E."/>
        </authorList>
    </citation>
    <scope>NUCLEOTIDE SEQUENCE [LARGE SCALE GENOMIC DNA]</scope>
    <source>
        <strain evidence="1">cv. B73</strain>
    </source>
</reference>
<name>A0A804LHN7_MAIZE</name>
<dbReference type="AlphaFoldDB" id="A0A804LHN7"/>
<keyword evidence="2" id="KW-1185">Reference proteome</keyword>
<organism evidence="1 2">
    <name type="scientific">Zea mays</name>
    <name type="common">Maize</name>
    <dbReference type="NCBI Taxonomy" id="4577"/>
    <lineage>
        <taxon>Eukaryota</taxon>
        <taxon>Viridiplantae</taxon>
        <taxon>Streptophyta</taxon>
        <taxon>Embryophyta</taxon>
        <taxon>Tracheophyta</taxon>
        <taxon>Spermatophyta</taxon>
        <taxon>Magnoliopsida</taxon>
        <taxon>Liliopsida</taxon>
        <taxon>Poales</taxon>
        <taxon>Poaceae</taxon>
        <taxon>PACMAD clade</taxon>
        <taxon>Panicoideae</taxon>
        <taxon>Andropogonodae</taxon>
        <taxon>Andropogoneae</taxon>
        <taxon>Tripsacinae</taxon>
        <taxon>Zea</taxon>
    </lineage>
</organism>
<dbReference type="InterPro" id="IPR023192">
    <property type="entry name" value="TGS-like_dom_sf"/>
</dbReference>
<evidence type="ECO:0000313" key="1">
    <source>
        <dbReference type="EnsemblPlants" id="Zm00001eb011870_P001"/>
    </source>
</evidence>
<dbReference type="Gene3D" id="1.10.150.300">
    <property type="entry name" value="TGS-like domain"/>
    <property type="match status" value="1"/>
</dbReference>
<accession>A0A804LHN7</accession>
<protein>
    <submittedName>
        <fullName evidence="1">Uncharacterized protein</fullName>
    </submittedName>
</protein>
<dbReference type="Proteomes" id="UP000007305">
    <property type="component" value="Chromosome 1"/>
</dbReference>
<sequence length="130" mass="14892">MYIDVGDVETTELMFRSALVLDTVSCNIMISGYNEIIGRSVLAHGPYGKLEDIEFMKKKLEGLDKPMKRSNDKLLKIEHELCERIDLAQCRGDWRLNLEVLLKDVTLSQRVAHGELELNSSLDMLGKYLY</sequence>
<reference evidence="1" key="3">
    <citation type="submission" date="2021-05" db="UniProtKB">
        <authorList>
            <consortium name="EnsemblPlants"/>
        </authorList>
    </citation>
    <scope>IDENTIFICATION</scope>
    <source>
        <strain evidence="1">cv. B73</strain>
    </source>
</reference>
<dbReference type="Gramene" id="Zm00001eb011870_T001">
    <property type="protein sequence ID" value="Zm00001eb011870_P001"/>
    <property type="gene ID" value="Zm00001eb011870"/>
</dbReference>